<dbReference type="OrthoDB" id="10615092at2759"/>
<protein>
    <submittedName>
        <fullName evidence="1">Uncharacterized protein</fullName>
    </submittedName>
</protein>
<evidence type="ECO:0000313" key="2">
    <source>
        <dbReference type="Proteomes" id="UP000799424"/>
    </source>
</evidence>
<dbReference type="EMBL" id="MU006241">
    <property type="protein sequence ID" value="KAF2820195.1"/>
    <property type="molecule type" value="Genomic_DNA"/>
</dbReference>
<gene>
    <name evidence="1" type="ORF">CC86DRAFT_459724</name>
</gene>
<dbReference type="Proteomes" id="UP000799424">
    <property type="component" value="Unassembled WGS sequence"/>
</dbReference>
<organism evidence="1 2">
    <name type="scientific">Ophiobolus disseminans</name>
    <dbReference type="NCBI Taxonomy" id="1469910"/>
    <lineage>
        <taxon>Eukaryota</taxon>
        <taxon>Fungi</taxon>
        <taxon>Dikarya</taxon>
        <taxon>Ascomycota</taxon>
        <taxon>Pezizomycotina</taxon>
        <taxon>Dothideomycetes</taxon>
        <taxon>Pleosporomycetidae</taxon>
        <taxon>Pleosporales</taxon>
        <taxon>Pleosporineae</taxon>
        <taxon>Phaeosphaeriaceae</taxon>
        <taxon>Ophiobolus</taxon>
    </lineage>
</organism>
<dbReference type="AlphaFoldDB" id="A0A6A6ZIX3"/>
<keyword evidence="2" id="KW-1185">Reference proteome</keyword>
<evidence type="ECO:0000313" key="1">
    <source>
        <dbReference type="EMBL" id="KAF2820195.1"/>
    </source>
</evidence>
<name>A0A6A6ZIX3_9PLEO</name>
<proteinExistence type="predicted"/>
<sequence>MISGTINLKITVDEAITLWDVRYNIMPLIKATVSASGQWTVITTLHCSGDDTEGSSYTTTLADIRRIAMKAWPPASTHRSRECPEIWTNGLNQVIDVLEHDLEEDQERESLMTIEPESEGGNGHPSYPTPSNRPSYVMLRFLW</sequence>
<reference evidence="1" key="1">
    <citation type="journal article" date="2020" name="Stud. Mycol.">
        <title>101 Dothideomycetes genomes: a test case for predicting lifestyles and emergence of pathogens.</title>
        <authorList>
            <person name="Haridas S."/>
            <person name="Albert R."/>
            <person name="Binder M."/>
            <person name="Bloem J."/>
            <person name="Labutti K."/>
            <person name="Salamov A."/>
            <person name="Andreopoulos B."/>
            <person name="Baker S."/>
            <person name="Barry K."/>
            <person name="Bills G."/>
            <person name="Bluhm B."/>
            <person name="Cannon C."/>
            <person name="Castanera R."/>
            <person name="Culley D."/>
            <person name="Daum C."/>
            <person name="Ezra D."/>
            <person name="Gonzalez J."/>
            <person name="Henrissat B."/>
            <person name="Kuo A."/>
            <person name="Liang C."/>
            <person name="Lipzen A."/>
            <person name="Lutzoni F."/>
            <person name="Magnuson J."/>
            <person name="Mondo S."/>
            <person name="Nolan M."/>
            <person name="Ohm R."/>
            <person name="Pangilinan J."/>
            <person name="Park H.-J."/>
            <person name="Ramirez L."/>
            <person name="Alfaro M."/>
            <person name="Sun H."/>
            <person name="Tritt A."/>
            <person name="Yoshinaga Y."/>
            <person name="Zwiers L.-H."/>
            <person name="Turgeon B."/>
            <person name="Goodwin S."/>
            <person name="Spatafora J."/>
            <person name="Crous P."/>
            <person name="Grigoriev I."/>
        </authorList>
    </citation>
    <scope>NUCLEOTIDE SEQUENCE</scope>
    <source>
        <strain evidence="1">CBS 113818</strain>
    </source>
</reference>
<accession>A0A6A6ZIX3</accession>